<sequence length="597" mass="63330">MIRQVASIAASAAFLLPAASTPARASDTTAERIDGYNVVLTVEPGGRLHVAERIRYTFAPGRERHGIERRIPERVRYDGRHDRVLRLSGFRVAGPPGPAGALAGHEDDGTEKLRIGDPHRTVTGTQTYAIDYDVDRALTRDASGILLTWNAIGTDWNVPITRADVTVRSPVPILGVTCAAGAEHDTAPCARATSAGTGPALRATFAATALPDHAGLTVRVGLPRGSVPVSPPRLLALTEPFAVTRFTTVGIGTAAGLLLIAAWWFLPHRRRGRARGDGGPPDGPRVPPGPAALALNGPGAERPALAATLVDLAVRGHIRLEAYRPTREEKLIRAIRGEAAEEDLLDVERRFLDIVFRTHRTASVHMLWTHAPLRPMSESLERALVELGWYRRSQRAQAAQGTAAAWSAGIVGVLLFVLSFAASSFAGAGWVSLTALVIVPALAVMGRYAVPRRAAGARAEAAADAWRTTVMGGPPRDDVTALSRTFPYALAFGRAHAWPEALAPSALRGELDWFTVVEHGRGRRRRRERETEQTVAPWINSLGAAWPRHRPLRGTAGRTSRSSGRGGSTDSYPLGSAGGGGGMSVGDGGGGGGGGSW</sequence>
<feature type="compositionally biased region" description="Pro residues" evidence="1">
    <location>
        <begin position="281"/>
        <end position="290"/>
    </location>
</feature>
<feature type="region of interest" description="Disordered" evidence="1">
    <location>
        <begin position="549"/>
        <end position="597"/>
    </location>
</feature>
<feature type="region of interest" description="Disordered" evidence="1">
    <location>
        <begin position="274"/>
        <end position="297"/>
    </location>
</feature>
<evidence type="ECO:0000313" key="6">
    <source>
        <dbReference type="EMBL" id="GLY80340.1"/>
    </source>
</evidence>
<keyword evidence="2" id="KW-0812">Transmembrane</keyword>
<accession>A0A9W6RRP3</accession>
<organism evidence="6 7">
    <name type="scientific">Actinoallomurus iriomotensis</name>
    <dbReference type="NCBI Taxonomy" id="478107"/>
    <lineage>
        <taxon>Bacteria</taxon>
        <taxon>Bacillati</taxon>
        <taxon>Actinomycetota</taxon>
        <taxon>Actinomycetes</taxon>
        <taxon>Streptosporangiales</taxon>
        <taxon>Thermomonosporaceae</taxon>
        <taxon>Actinoallomurus</taxon>
    </lineage>
</organism>
<name>A0A9W6RRP3_9ACTN</name>
<dbReference type="Pfam" id="PF09972">
    <property type="entry name" value="DUF2207"/>
    <property type="match status" value="1"/>
</dbReference>
<feature type="transmembrane region" description="Helical" evidence="2">
    <location>
        <begin position="401"/>
        <end position="422"/>
    </location>
</feature>
<keyword evidence="2" id="KW-0472">Membrane</keyword>
<feature type="compositionally biased region" description="Low complexity" evidence="1">
    <location>
        <begin position="553"/>
        <end position="563"/>
    </location>
</feature>
<dbReference type="Proteomes" id="UP001165135">
    <property type="component" value="Unassembled WGS sequence"/>
</dbReference>
<feature type="compositionally biased region" description="Gly residues" evidence="1">
    <location>
        <begin position="576"/>
        <end position="597"/>
    </location>
</feature>
<evidence type="ECO:0000256" key="1">
    <source>
        <dbReference type="SAM" id="MobiDB-lite"/>
    </source>
</evidence>
<dbReference type="Pfam" id="PF20990">
    <property type="entry name" value="DUF2207_C"/>
    <property type="match status" value="1"/>
</dbReference>
<feature type="domain" description="Predicted membrane protein YciQ-like C-terminal" evidence="5">
    <location>
        <begin position="284"/>
        <end position="502"/>
    </location>
</feature>
<comment type="caution">
    <text evidence="6">The sequence shown here is derived from an EMBL/GenBank/DDBJ whole genome shotgun (WGS) entry which is preliminary data.</text>
</comment>
<evidence type="ECO:0000259" key="5">
    <source>
        <dbReference type="Pfam" id="PF20990"/>
    </source>
</evidence>
<gene>
    <name evidence="6" type="ORF">Airi01_086070</name>
</gene>
<proteinExistence type="predicted"/>
<evidence type="ECO:0000259" key="4">
    <source>
        <dbReference type="Pfam" id="PF09972"/>
    </source>
</evidence>
<feature type="domain" description="DUF2207" evidence="4">
    <location>
        <begin position="32"/>
        <end position="221"/>
    </location>
</feature>
<keyword evidence="2" id="KW-1133">Transmembrane helix</keyword>
<reference evidence="6" key="1">
    <citation type="submission" date="2023-03" db="EMBL/GenBank/DDBJ databases">
        <title>Actinoallomurus iriomotensis NBRC 103681.</title>
        <authorList>
            <person name="Ichikawa N."/>
            <person name="Sato H."/>
            <person name="Tonouchi N."/>
        </authorList>
    </citation>
    <scope>NUCLEOTIDE SEQUENCE</scope>
    <source>
        <strain evidence="6">NBRC 103681</strain>
    </source>
</reference>
<feature type="chain" id="PRO_5040967632" description="Membrane protein DUF2207" evidence="3">
    <location>
        <begin position="26"/>
        <end position="597"/>
    </location>
</feature>
<dbReference type="AlphaFoldDB" id="A0A9W6RRP3"/>
<evidence type="ECO:0000313" key="7">
    <source>
        <dbReference type="Proteomes" id="UP001165135"/>
    </source>
</evidence>
<evidence type="ECO:0000256" key="2">
    <source>
        <dbReference type="SAM" id="Phobius"/>
    </source>
</evidence>
<dbReference type="EMBL" id="BSTJ01000014">
    <property type="protein sequence ID" value="GLY80340.1"/>
    <property type="molecule type" value="Genomic_DNA"/>
</dbReference>
<evidence type="ECO:0008006" key="8">
    <source>
        <dbReference type="Google" id="ProtNLM"/>
    </source>
</evidence>
<keyword evidence="3" id="KW-0732">Signal</keyword>
<feature type="signal peptide" evidence="3">
    <location>
        <begin position="1"/>
        <end position="25"/>
    </location>
</feature>
<evidence type="ECO:0000256" key="3">
    <source>
        <dbReference type="SAM" id="SignalP"/>
    </source>
</evidence>
<feature type="transmembrane region" description="Helical" evidence="2">
    <location>
        <begin position="428"/>
        <end position="450"/>
    </location>
</feature>
<protein>
    <recommendedName>
        <fullName evidence="8">Membrane protein DUF2207</fullName>
    </recommendedName>
</protein>
<dbReference type="InterPro" id="IPR048389">
    <property type="entry name" value="YciQ-like_C"/>
</dbReference>
<dbReference type="InterPro" id="IPR018702">
    <property type="entry name" value="DUF2207"/>
</dbReference>
<feature type="transmembrane region" description="Helical" evidence="2">
    <location>
        <begin position="246"/>
        <end position="266"/>
    </location>
</feature>
<dbReference type="RefSeq" id="WP_285633130.1">
    <property type="nucleotide sequence ID" value="NZ_BSTJ01000014.1"/>
</dbReference>